<keyword evidence="4" id="KW-1185">Reference proteome</keyword>
<evidence type="ECO:0000313" key="4">
    <source>
        <dbReference type="Proteomes" id="UP000293719"/>
    </source>
</evidence>
<dbReference type="KEGG" id="rpod:E0E05_09645"/>
<reference evidence="3 4" key="1">
    <citation type="journal article" date="2017" name="Int. J. Syst. Evol. Microbiol.">
        <title>Roseitalea porphyridii gen. nov., sp. nov., isolated from a red alga, and reclassification of Hoeflea suaedae Chung et al. 2013 as Pseudohoeflea suaedae gen. nov., comb. nov.</title>
        <authorList>
            <person name="Hyeon J.W."/>
            <person name="Jeong S.E."/>
            <person name="Baek K."/>
            <person name="Jeon C.O."/>
        </authorList>
    </citation>
    <scope>NUCLEOTIDE SEQUENCE [LARGE SCALE GENOMIC DNA]</scope>
    <source>
        <strain evidence="3 4">MA7-20</strain>
    </source>
</reference>
<sequence length="87" mass="9557">MIVKMHQAKSQLSSLIARVEAGEEVILARGDTPVAKIVPLSPSRREPRKPGALKHLRGAIPDDLFLRPMTEEELAAWEGTDMAKGEN</sequence>
<dbReference type="EMBL" id="CP036532">
    <property type="protein sequence ID" value="QBK30834.1"/>
    <property type="molecule type" value="Genomic_DNA"/>
</dbReference>
<dbReference type="AlphaFoldDB" id="A0A4P6V2A3"/>
<dbReference type="InterPro" id="IPR036165">
    <property type="entry name" value="YefM-like_sf"/>
</dbReference>
<evidence type="ECO:0000256" key="1">
    <source>
        <dbReference type="ARBA" id="ARBA00009981"/>
    </source>
</evidence>
<dbReference type="RefSeq" id="WP_131616518.1">
    <property type="nucleotide sequence ID" value="NZ_CP036532.1"/>
</dbReference>
<evidence type="ECO:0000256" key="2">
    <source>
        <dbReference type="RuleBase" id="RU362080"/>
    </source>
</evidence>
<name>A0A4P6V2A3_9HYPH</name>
<gene>
    <name evidence="3" type="ORF">E0E05_09645</name>
</gene>
<dbReference type="Pfam" id="PF02604">
    <property type="entry name" value="PhdYeFM_antitox"/>
    <property type="match status" value="1"/>
</dbReference>
<dbReference type="GeneID" id="90767558"/>
<comment type="function">
    <text evidence="2">Antitoxin component of a type II toxin-antitoxin (TA) system.</text>
</comment>
<dbReference type="Proteomes" id="UP000293719">
    <property type="component" value="Chromosome"/>
</dbReference>
<organism evidence="3 4">
    <name type="scientific">Roseitalea porphyridii</name>
    <dbReference type="NCBI Taxonomy" id="1852022"/>
    <lineage>
        <taxon>Bacteria</taxon>
        <taxon>Pseudomonadati</taxon>
        <taxon>Pseudomonadota</taxon>
        <taxon>Alphaproteobacteria</taxon>
        <taxon>Hyphomicrobiales</taxon>
        <taxon>Ahrensiaceae</taxon>
        <taxon>Roseitalea</taxon>
    </lineage>
</organism>
<comment type="similarity">
    <text evidence="1 2">Belongs to the phD/YefM antitoxin family.</text>
</comment>
<dbReference type="InterPro" id="IPR006442">
    <property type="entry name" value="Antitoxin_Phd/YefM"/>
</dbReference>
<dbReference type="NCBIfam" id="TIGR01552">
    <property type="entry name" value="phd_fam"/>
    <property type="match status" value="1"/>
</dbReference>
<dbReference type="Gene3D" id="3.40.1620.10">
    <property type="entry name" value="YefM-like domain"/>
    <property type="match status" value="1"/>
</dbReference>
<evidence type="ECO:0000313" key="3">
    <source>
        <dbReference type="EMBL" id="QBK30834.1"/>
    </source>
</evidence>
<proteinExistence type="inferred from homology"/>
<protein>
    <recommendedName>
        <fullName evidence="2">Antitoxin</fullName>
    </recommendedName>
</protein>
<dbReference type="SUPFAM" id="SSF143120">
    <property type="entry name" value="YefM-like"/>
    <property type="match status" value="1"/>
</dbReference>
<dbReference type="OrthoDB" id="9800503at2"/>
<accession>A0A4P6V2A3</accession>